<feature type="region of interest" description="Disordered" evidence="1">
    <location>
        <begin position="302"/>
        <end position="322"/>
    </location>
</feature>
<keyword evidence="2" id="KW-1133">Transmembrane helix</keyword>
<sequence>MAGKQLRGSVMARDMTVIGNMEFKNFTGVYQYKDLGRTKASKILHENPDLDVMRPSSSYNEAVPAMYPTNLGGPAGDATPHTGVTYPLSKPDAIALRFDALLHRQQQALRRMRHDNVLQQRRLASTRLSASVPKVGDVVLLKNTADHIPKLNPRALAGLFQVSRMAKGGKSAWDKDKPRPRILLNDDEFPAVVLEAGWSSFGSSRPTKSSVPPSRYDDLPLPHTLIAPIDTRHPSLPPPPLPALLSGRKEERKSEEMIGRSDTVVLIVILLLLFFALVAWLLFWARGPVTIWLTRKTEINVEDPEPETSQTSRSRSQTASQV</sequence>
<feature type="transmembrane region" description="Helical" evidence="2">
    <location>
        <begin position="264"/>
        <end position="285"/>
    </location>
</feature>
<evidence type="ECO:0000256" key="1">
    <source>
        <dbReference type="SAM" id="MobiDB-lite"/>
    </source>
</evidence>
<dbReference type="EMBL" id="JAQGDS010000011">
    <property type="protein sequence ID" value="KAJ6257014.1"/>
    <property type="molecule type" value="Genomic_DNA"/>
</dbReference>
<keyword evidence="4" id="KW-1185">Reference proteome</keyword>
<reference evidence="3" key="1">
    <citation type="submission" date="2023-01" db="EMBL/GenBank/DDBJ databases">
        <title>The chitinases involved in constricting ring structure development in the nematode-trapping fungus Drechslerella dactyloides.</title>
        <authorList>
            <person name="Wang R."/>
            <person name="Zhang L."/>
            <person name="Tang P."/>
            <person name="Li S."/>
            <person name="Liang L."/>
        </authorList>
    </citation>
    <scope>NUCLEOTIDE SEQUENCE</scope>
    <source>
        <strain evidence="3">YMF1.00031</strain>
    </source>
</reference>
<evidence type="ECO:0000313" key="4">
    <source>
        <dbReference type="Proteomes" id="UP001221413"/>
    </source>
</evidence>
<organism evidence="3 4">
    <name type="scientific">Drechslerella dactyloides</name>
    <name type="common">Nematode-trapping fungus</name>
    <name type="synonym">Arthrobotrys dactyloides</name>
    <dbReference type="NCBI Taxonomy" id="74499"/>
    <lineage>
        <taxon>Eukaryota</taxon>
        <taxon>Fungi</taxon>
        <taxon>Dikarya</taxon>
        <taxon>Ascomycota</taxon>
        <taxon>Pezizomycotina</taxon>
        <taxon>Orbiliomycetes</taxon>
        <taxon>Orbiliales</taxon>
        <taxon>Orbiliaceae</taxon>
        <taxon>Drechslerella</taxon>
    </lineage>
</organism>
<proteinExistence type="predicted"/>
<dbReference type="AlphaFoldDB" id="A0AAD6ISA1"/>
<feature type="region of interest" description="Disordered" evidence="1">
    <location>
        <begin position="228"/>
        <end position="248"/>
    </location>
</feature>
<feature type="compositionally biased region" description="Low complexity" evidence="1">
    <location>
        <begin position="308"/>
        <end position="322"/>
    </location>
</feature>
<dbReference type="Proteomes" id="UP001221413">
    <property type="component" value="Unassembled WGS sequence"/>
</dbReference>
<evidence type="ECO:0000256" key="2">
    <source>
        <dbReference type="SAM" id="Phobius"/>
    </source>
</evidence>
<comment type="caution">
    <text evidence="3">The sequence shown here is derived from an EMBL/GenBank/DDBJ whole genome shotgun (WGS) entry which is preliminary data.</text>
</comment>
<keyword evidence="2" id="KW-0472">Membrane</keyword>
<gene>
    <name evidence="3" type="ORF">Dda_7897</name>
</gene>
<name>A0AAD6ISA1_DREDA</name>
<evidence type="ECO:0000313" key="3">
    <source>
        <dbReference type="EMBL" id="KAJ6257014.1"/>
    </source>
</evidence>
<keyword evidence="2" id="KW-0812">Transmembrane</keyword>
<accession>A0AAD6ISA1</accession>
<protein>
    <submittedName>
        <fullName evidence="3">Uncharacterized protein</fullName>
    </submittedName>
</protein>